<evidence type="ECO:0000256" key="5">
    <source>
        <dbReference type="ARBA" id="ARBA00023136"/>
    </source>
</evidence>
<keyword evidence="8" id="KW-1185">Reference proteome</keyword>
<dbReference type="GO" id="GO:0036376">
    <property type="term" value="P:sodium ion export across plasma membrane"/>
    <property type="evidence" value="ECO:0007669"/>
    <property type="project" value="InterPro"/>
</dbReference>
<accession>A0A327JSV3</accession>
<dbReference type="OrthoDB" id="8451517at2"/>
<dbReference type="AlphaFoldDB" id="A0A327JSV3"/>
<dbReference type="GO" id="GO:0005886">
    <property type="term" value="C:plasma membrane"/>
    <property type="evidence" value="ECO:0007669"/>
    <property type="project" value="UniProtKB-SubCell"/>
</dbReference>
<comment type="caution">
    <text evidence="7">The sequence shown here is derived from an EMBL/GenBank/DDBJ whole genome shotgun (WGS) entry which is preliminary data.</text>
</comment>
<dbReference type="InterPro" id="IPR005899">
    <property type="entry name" value="Na_pump_deCOase"/>
</dbReference>
<keyword evidence="2" id="KW-1003">Cell membrane</keyword>
<evidence type="ECO:0000313" key="7">
    <source>
        <dbReference type="EMBL" id="RAI28544.1"/>
    </source>
</evidence>
<feature type="non-terminal residue" evidence="7">
    <location>
        <position position="104"/>
    </location>
</feature>
<dbReference type="Proteomes" id="UP000249299">
    <property type="component" value="Unassembled WGS sequence"/>
</dbReference>
<comment type="subcellular location">
    <subcellularLocation>
        <location evidence="1">Cell membrane</location>
    </subcellularLocation>
</comment>
<keyword evidence="5 6" id="KW-0472">Membrane</keyword>
<evidence type="ECO:0000256" key="1">
    <source>
        <dbReference type="ARBA" id="ARBA00004236"/>
    </source>
</evidence>
<reference evidence="7 8" key="1">
    <citation type="submission" date="2017-07" db="EMBL/GenBank/DDBJ databases">
        <title>Draft Genome Sequences of Select Purple Nonsulfur Bacteria.</title>
        <authorList>
            <person name="Lasarre B."/>
            <person name="Mckinlay J.B."/>
        </authorList>
    </citation>
    <scope>NUCLEOTIDE SEQUENCE [LARGE SCALE GENOMIC DNA]</scope>
    <source>
        <strain evidence="7 8">DSM 11290</strain>
    </source>
</reference>
<evidence type="ECO:0000256" key="3">
    <source>
        <dbReference type="ARBA" id="ARBA00022692"/>
    </source>
</evidence>
<dbReference type="GO" id="GO:0015081">
    <property type="term" value="F:sodium ion transmembrane transporter activity"/>
    <property type="evidence" value="ECO:0007669"/>
    <property type="project" value="InterPro"/>
</dbReference>
<dbReference type="Pfam" id="PF04277">
    <property type="entry name" value="OAD_gamma"/>
    <property type="match status" value="1"/>
</dbReference>
<name>A0A327JSV3_9HYPH</name>
<dbReference type="EMBL" id="NPEV01000009">
    <property type="protein sequence ID" value="RAI28544.1"/>
    <property type="molecule type" value="Genomic_DNA"/>
</dbReference>
<proteinExistence type="predicted"/>
<evidence type="ECO:0000256" key="6">
    <source>
        <dbReference type="SAM" id="Phobius"/>
    </source>
</evidence>
<gene>
    <name evidence="7" type="ORF">CH339_06605</name>
</gene>
<organism evidence="7 8">
    <name type="scientific">Rhodobium orientis</name>
    <dbReference type="NCBI Taxonomy" id="34017"/>
    <lineage>
        <taxon>Bacteria</taxon>
        <taxon>Pseudomonadati</taxon>
        <taxon>Pseudomonadota</taxon>
        <taxon>Alphaproteobacteria</taxon>
        <taxon>Hyphomicrobiales</taxon>
        <taxon>Rhodobiaceae</taxon>
        <taxon>Rhodobium</taxon>
    </lineage>
</organism>
<dbReference type="RefSeq" id="WP_111433539.1">
    <property type="nucleotide sequence ID" value="NZ_NPEV01000009.1"/>
</dbReference>
<evidence type="ECO:0000313" key="8">
    <source>
        <dbReference type="Proteomes" id="UP000249299"/>
    </source>
</evidence>
<keyword evidence="3 6" id="KW-0812">Transmembrane</keyword>
<feature type="transmembrane region" description="Helical" evidence="6">
    <location>
        <begin position="12"/>
        <end position="33"/>
    </location>
</feature>
<evidence type="ECO:0008006" key="9">
    <source>
        <dbReference type="Google" id="ProtNLM"/>
    </source>
</evidence>
<protein>
    <recommendedName>
        <fullName evidence="9">Oxaloacetate decarboxylase, gamma chain</fullName>
    </recommendedName>
</protein>
<keyword evidence="4 6" id="KW-1133">Transmembrane helix</keyword>
<evidence type="ECO:0000256" key="4">
    <source>
        <dbReference type="ARBA" id="ARBA00022989"/>
    </source>
</evidence>
<evidence type="ECO:0000256" key="2">
    <source>
        <dbReference type="ARBA" id="ARBA00022475"/>
    </source>
</evidence>
<sequence>MLENLEMIGTGFSVVMLVLALIWAACALIGLFFTRGAKAEAAKPAQPAVAAATPGVPPHHLAAISAAVATTFGGGYRITRITAPAHKVGDWPLEGRIQTFNGHR</sequence>